<dbReference type="EMBL" id="BARV01031894">
    <property type="protein sequence ID" value="GAI42785.1"/>
    <property type="molecule type" value="Genomic_DNA"/>
</dbReference>
<dbReference type="InterPro" id="IPR034300">
    <property type="entry name" value="PNTB-like"/>
</dbReference>
<evidence type="ECO:0000256" key="6">
    <source>
        <dbReference type="ARBA" id="ARBA00022989"/>
    </source>
</evidence>
<evidence type="ECO:0000256" key="2">
    <source>
        <dbReference type="ARBA" id="ARBA00012943"/>
    </source>
</evidence>
<keyword evidence="7" id="KW-0520">NAD</keyword>
<keyword evidence="3" id="KW-0812">Transmembrane</keyword>
<dbReference type="AlphaFoldDB" id="X1PUK0"/>
<dbReference type="Gene3D" id="3.40.50.1220">
    <property type="entry name" value="TPP-binding domain"/>
    <property type="match status" value="1"/>
</dbReference>
<keyword evidence="5" id="KW-1278">Translocase</keyword>
<feature type="domain" description="NADP transhydrogenase beta-like" evidence="10">
    <location>
        <begin position="37"/>
        <end position="151"/>
    </location>
</feature>
<evidence type="ECO:0000256" key="7">
    <source>
        <dbReference type="ARBA" id="ARBA00023027"/>
    </source>
</evidence>
<gene>
    <name evidence="11" type="ORF">S06H3_50379</name>
</gene>
<proteinExistence type="predicted"/>
<comment type="catalytic activity">
    <reaction evidence="9">
        <text>NAD(+) + NADPH + H(+)(in) = NADH + NADP(+) + H(+)(out)</text>
        <dbReference type="Rhea" id="RHEA:47992"/>
        <dbReference type="ChEBI" id="CHEBI:15378"/>
        <dbReference type="ChEBI" id="CHEBI:57540"/>
        <dbReference type="ChEBI" id="CHEBI:57783"/>
        <dbReference type="ChEBI" id="CHEBI:57945"/>
        <dbReference type="ChEBI" id="CHEBI:58349"/>
        <dbReference type="EC" id="7.1.1.1"/>
    </reaction>
</comment>
<dbReference type="SUPFAM" id="SSF52467">
    <property type="entry name" value="DHS-like NAD/FAD-binding domain"/>
    <property type="match status" value="1"/>
</dbReference>
<evidence type="ECO:0000256" key="4">
    <source>
        <dbReference type="ARBA" id="ARBA00022857"/>
    </source>
</evidence>
<dbReference type="Pfam" id="PF02233">
    <property type="entry name" value="PNTB"/>
    <property type="match status" value="1"/>
</dbReference>
<evidence type="ECO:0000256" key="1">
    <source>
        <dbReference type="ARBA" id="ARBA00004141"/>
    </source>
</evidence>
<keyword evidence="4" id="KW-0521">NADP</keyword>
<evidence type="ECO:0000313" key="11">
    <source>
        <dbReference type="EMBL" id="GAI42785.1"/>
    </source>
</evidence>
<evidence type="ECO:0000256" key="9">
    <source>
        <dbReference type="ARBA" id="ARBA00048202"/>
    </source>
</evidence>
<dbReference type="InterPro" id="IPR029035">
    <property type="entry name" value="DHS-like_NAD/FAD-binding_dom"/>
</dbReference>
<reference evidence="11" key="1">
    <citation type="journal article" date="2014" name="Front. Microbiol.">
        <title>High frequency of phylogenetically diverse reductive dehalogenase-homologous genes in deep subseafloor sedimentary metagenomes.</title>
        <authorList>
            <person name="Kawai M."/>
            <person name="Futagami T."/>
            <person name="Toyoda A."/>
            <person name="Takaki Y."/>
            <person name="Nishi S."/>
            <person name="Hori S."/>
            <person name="Arai W."/>
            <person name="Tsubouchi T."/>
            <person name="Morono Y."/>
            <person name="Uchiyama I."/>
            <person name="Ito T."/>
            <person name="Fujiyama A."/>
            <person name="Inagaki F."/>
            <person name="Takami H."/>
        </authorList>
    </citation>
    <scope>NUCLEOTIDE SEQUENCE</scope>
    <source>
        <strain evidence="11">Expedition CK06-06</strain>
    </source>
</reference>
<organism evidence="11">
    <name type="scientific">marine sediment metagenome</name>
    <dbReference type="NCBI Taxonomy" id="412755"/>
    <lineage>
        <taxon>unclassified sequences</taxon>
        <taxon>metagenomes</taxon>
        <taxon>ecological metagenomes</taxon>
    </lineage>
</organism>
<protein>
    <recommendedName>
        <fullName evidence="2">proton-translocating NAD(P)(+) transhydrogenase</fullName>
        <ecNumber evidence="2">7.1.1.1</ecNumber>
    </recommendedName>
</protein>
<accession>X1PUK0</accession>
<dbReference type="GO" id="GO:0008750">
    <property type="term" value="F:proton-translocating NAD(P)+ transhydrogenase activity"/>
    <property type="evidence" value="ECO:0007669"/>
    <property type="project" value="UniProtKB-EC"/>
</dbReference>
<keyword evidence="8" id="KW-0472">Membrane</keyword>
<evidence type="ECO:0000259" key="10">
    <source>
        <dbReference type="Pfam" id="PF02233"/>
    </source>
</evidence>
<dbReference type="PANTHER" id="PTHR44758">
    <property type="entry name" value="NAD(P) TRANSHYDROGENASE SUBUNIT BETA"/>
    <property type="match status" value="1"/>
</dbReference>
<dbReference type="GO" id="GO:0016020">
    <property type="term" value="C:membrane"/>
    <property type="evidence" value="ECO:0007669"/>
    <property type="project" value="UniProtKB-SubCell"/>
</dbReference>
<sequence>MPDREFNKEMAIGMSAPPTRIAKRIPKIKPIRIDKTESMVVLLEAKGKQVKLAIHPVAGRMPGHMNVLLAEVEVPYDKLYPMEAINHEFKETDVVLVVGANDVVNPAARTAEGTPIYGMPVLNVDEADYVIICNKDTCPGYAGVNNPLYLPRQNT</sequence>
<name>X1PUK0_9ZZZZ</name>
<dbReference type="PANTHER" id="PTHR44758:SF1">
    <property type="entry name" value="NAD(P) TRANSHYDROGENASE SUBUNIT BETA"/>
    <property type="match status" value="1"/>
</dbReference>
<comment type="caution">
    <text evidence="11">The sequence shown here is derived from an EMBL/GenBank/DDBJ whole genome shotgun (WGS) entry which is preliminary data.</text>
</comment>
<dbReference type="EC" id="7.1.1.1" evidence="2"/>
<evidence type="ECO:0000256" key="8">
    <source>
        <dbReference type="ARBA" id="ARBA00023136"/>
    </source>
</evidence>
<evidence type="ECO:0000256" key="5">
    <source>
        <dbReference type="ARBA" id="ARBA00022967"/>
    </source>
</evidence>
<evidence type="ECO:0000256" key="3">
    <source>
        <dbReference type="ARBA" id="ARBA00022692"/>
    </source>
</evidence>
<comment type="subcellular location">
    <subcellularLocation>
        <location evidence="1">Membrane</location>
        <topology evidence="1">Multi-pass membrane protein</topology>
    </subcellularLocation>
</comment>
<feature type="non-terminal residue" evidence="11">
    <location>
        <position position="155"/>
    </location>
</feature>
<keyword evidence="6" id="KW-1133">Transmembrane helix</keyword>